<reference evidence="2" key="1">
    <citation type="submission" date="2020-06" db="EMBL/GenBank/DDBJ databases">
        <authorList>
            <person name="Dong N."/>
        </authorList>
    </citation>
    <scope>NUCLEOTIDE SEQUENCE</scope>
    <source>
        <strain evidence="2">210</strain>
    </source>
</reference>
<dbReference type="EMBL" id="JACALR010000003">
    <property type="protein sequence ID" value="MDM1551006.1"/>
    <property type="molecule type" value="Genomic_DNA"/>
</dbReference>
<dbReference type="AlphaFoldDB" id="A0AAW7DG85"/>
<name>A0AAW7DG85_9FLAO</name>
<accession>A0AAW7DG85</accession>
<evidence type="ECO:0000256" key="1">
    <source>
        <dbReference type="SAM" id="SignalP"/>
    </source>
</evidence>
<feature type="signal peptide" evidence="1">
    <location>
        <begin position="1"/>
        <end position="17"/>
    </location>
</feature>
<feature type="chain" id="PRO_5044015110" description="Ig-like domain-containing protein" evidence="1">
    <location>
        <begin position="18"/>
        <end position="370"/>
    </location>
</feature>
<proteinExistence type="predicted"/>
<evidence type="ECO:0008006" key="4">
    <source>
        <dbReference type="Google" id="ProtNLM"/>
    </source>
</evidence>
<evidence type="ECO:0000313" key="2">
    <source>
        <dbReference type="EMBL" id="MDM1551006.1"/>
    </source>
</evidence>
<gene>
    <name evidence="2" type="ORF">HX095_07245</name>
</gene>
<keyword evidence="1" id="KW-0732">Signal</keyword>
<protein>
    <recommendedName>
        <fullName evidence="4">Ig-like domain-containing protein</fullName>
    </recommendedName>
</protein>
<sequence length="370" mass="42504">MYFFILFFIISSITLSAQTNFDKGDLLVFAINSNVNSSCSSNYYNSIEFVDEIFILTLKEILPNTIIYLTDNGWQRKYNNYFGTTEGVIKLTMKTGFSIDKGQVFSIKIPNSYTEVNLNSINPNWQIIKVTNGGFNVALVDQLFIFNNGNWNMGTTEDHKGFFENSKLITAYNNKLEWDSYLDIPSIETTNSGLPGDEIDDNITIKDFHLTIDQNSAYNYYSRSKTEASSNEWKLRLLNPEYWSKANNCSNFQSINNLEKLLVNDEIQEFEICKNENIILKVDENSIVEYQWFENNLPSNENGILINGAINSSYIPSTSIASDKYYYCELKYTLKWISAGINKENVSVLKSILYKVKVLEEPKITSIEMN</sequence>
<organism evidence="2 3">
    <name type="scientific">Empedobacter falsenii</name>
    <dbReference type="NCBI Taxonomy" id="343874"/>
    <lineage>
        <taxon>Bacteria</taxon>
        <taxon>Pseudomonadati</taxon>
        <taxon>Bacteroidota</taxon>
        <taxon>Flavobacteriia</taxon>
        <taxon>Flavobacteriales</taxon>
        <taxon>Weeksellaceae</taxon>
        <taxon>Empedobacter</taxon>
    </lineage>
</organism>
<evidence type="ECO:0000313" key="3">
    <source>
        <dbReference type="Proteomes" id="UP001173578"/>
    </source>
</evidence>
<dbReference type="Proteomes" id="UP001173578">
    <property type="component" value="Unassembled WGS sequence"/>
</dbReference>
<dbReference type="RefSeq" id="WP_286485620.1">
    <property type="nucleotide sequence ID" value="NZ_JACALR010000003.1"/>
</dbReference>
<reference evidence="2" key="2">
    <citation type="journal article" date="2022" name="Sci. Total Environ.">
        <title>Prevalence, transmission, and molecular epidemiology of tet(X)-positive bacteria among humans, animals, and environmental niches in China: An epidemiological, and genomic-based study.</title>
        <authorList>
            <person name="Dong N."/>
            <person name="Zeng Y."/>
            <person name="Cai C."/>
            <person name="Sun C."/>
            <person name="Lu J."/>
            <person name="Liu C."/>
            <person name="Zhou H."/>
            <person name="Sun Q."/>
            <person name="Shu L."/>
            <person name="Wang H."/>
            <person name="Wang Y."/>
            <person name="Wang S."/>
            <person name="Wu C."/>
            <person name="Chan E.W."/>
            <person name="Chen G."/>
            <person name="Shen Z."/>
            <person name="Chen S."/>
            <person name="Zhang R."/>
        </authorList>
    </citation>
    <scope>NUCLEOTIDE SEQUENCE</scope>
    <source>
        <strain evidence="2">210</strain>
    </source>
</reference>
<comment type="caution">
    <text evidence="2">The sequence shown here is derived from an EMBL/GenBank/DDBJ whole genome shotgun (WGS) entry which is preliminary data.</text>
</comment>